<comment type="caution">
    <text evidence="4">The sequence shown here is derived from an EMBL/GenBank/DDBJ whole genome shotgun (WGS) entry which is preliminary data.</text>
</comment>
<dbReference type="InterPro" id="IPR000983">
    <property type="entry name" value="Bac_GSPG_pilin"/>
</dbReference>
<gene>
    <name evidence="4" type="ORF">COW28_03620</name>
</gene>
<dbReference type="Pfam" id="PF07963">
    <property type="entry name" value="N_methyl"/>
    <property type="match status" value="1"/>
</dbReference>
<protein>
    <recommendedName>
        <fullName evidence="3">Type II secretion system protein GspG C-terminal domain-containing protein</fullName>
    </recommendedName>
</protein>
<dbReference type="Proteomes" id="UP000230025">
    <property type="component" value="Unassembled WGS sequence"/>
</dbReference>
<feature type="domain" description="Type II secretion system protein GspG C-terminal" evidence="3">
    <location>
        <begin position="52"/>
        <end position="164"/>
    </location>
</feature>
<dbReference type="PRINTS" id="PR00813">
    <property type="entry name" value="BCTERIALGSPG"/>
</dbReference>
<dbReference type="GO" id="GO:0015627">
    <property type="term" value="C:type II protein secretion system complex"/>
    <property type="evidence" value="ECO:0007669"/>
    <property type="project" value="InterPro"/>
</dbReference>
<evidence type="ECO:0000256" key="2">
    <source>
        <dbReference type="SAM" id="Phobius"/>
    </source>
</evidence>
<feature type="transmembrane region" description="Helical" evidence="2">
    <location>
        <begin position="28"/>
        <end position="48"/>
    </location>
</feature>
<evidence type="ECO:0000256" key="1">
    <source>
        <dbReference type="ARBA" id="ARBA00022481"/>
    </source>
</evidence>
<reference evidence="5" key="1">
    <citation type="submission" date="2017-09" db="EMBL/GenBank/DDBJ databases">
        <title>Depth-based differentiation of microbial function through sediment-hosted aquifers and enrichment of novel symbionts in the deep terrestrial subsurface.</title>
        <authorList>
            <person name="Probst A.J."/>
            <person name="Ladd B."/>
            <person name="Jarett J.K."/>
            <person name="Geller-Mcgrath D.E."/>
            <person name="Sieber C.M.K."/>
            <person name="Emerson J.B."/>
            <person name="Anantharaman K."/>
            <person name="Thomas B.C."/>
            <person name="Malmstrom R."/>
            <person name="Stieglmeier M."/>
            <person name="Klingl A."/>
            <person name="Woyke T."/>
            <person name="Ryan C.M."/>
            <person name="Banfield J.F."/>
        </authorList>
    </citation>
    <scope>NUCLEOTIDE SEQUENCE [LARGE SCALE GENOMIC DNA]</scope>
</reference>
<dbReference type="EMBL" id="PFFY01000169">
    <property type="protein sequence ID" value="PIW33615.1"/>
    <property type="molecule type" value="Genomic_DNA"/>
</dbReference>
<dbReference type="AlphaFoldDB" id="A0A2M7GYR5"/>
<dbReference type="InterPro" id="IPR045584">
    <property type="entry name" value="Pilin-like"/>
</dbReference>
<keyword evidence="2" id="KW-0472">Membrane</keyword>
<dbReference type="Gene3D" id="3.30.700.10">
    <property type="entry name" value="Glycoprotein, Type 4 Pilin"/>
    <property type="match status" value="1"/>
</dbReference>
<proteinExistence type="predicted"/>
<accession>A0A2M7GYR5</accession>
<keyword evidence="2" id="KW-1133">Transmembrane helix</keyword>
<dbReference type="Pfam" id="PF08334">
    <property type="entry name" value="T2SSG"/>
    <property type="match status" value="1"/>
</dbReference>
<sequence>MRLGAFVVKFLFVIRVICNSMKRGFSLIEIVVVMAIIAGIAGLFLPTLRKARKRALISKAQVAIASLETALSMYETDFSDYPPGDGKDCKKLVFLLEGPIANSSWHGPYMRFKERDLKNGNFIDPWECSYSYKYPQSEHLNAAYLLYSNGPDMIFGTEDDIANW</sequence>
<organism evidence="4 5">
    <name type="scientific">bacterium (Candidatus Ratteibacteria) CG15_BIG_FIL_POST_REV_8_21_14_020_41_12</name>
    <dbReference type="NCBI Taxonomy" id="2014291"/>
    <lineage>
        <taxon>Bacteria</taxon>
        <taxon>Candidatus Ratteibacteria</taxon>
    </lineage>
</organism>
<keyword evidence="2" id="KW-0812">Transmembrane</keyword>
<dbReference type="InterPro" id="IPR012902">
    <property type="entry name" value="N_methyl_site"/>
</dbReference>
<dbReference type="GO" id="GO:0015628">
    <property type="term" value="P:protein secretion by the type II secretion system"/>
    <property type="evidence" value="ECO:0007669"/>
    <property type="project" value="InterPro"/>
</dbReference>
<evidence type="ECO:0000313" key="4">
    <source>
        <dbReference type="EMBL" id="PIW33615.1"/>
    </source>
</evidence>
<dbReference type="NCBIfam" id="TIGR02532">
    <property type="entry name" value="IV_pilin_GFxxxE"/>
    <property type="match status" value="1"/>
</dbReference>
<dbReference type="SUPFAM" id="SSF54523">
    <property type="entry name" value="Pili subunits"/>
    <property type="match status" value="1"/>
</dbReference>
<evidence type="ECO:0000259" key="3">
    <source>
        <dbReference type="Pfam" id="PF08334"/>
    </source>
</evidence>
<keyword evidence="1" id="KW-0488">Methylation</keyword>
<name>A0A2M7GYR5_9BACT</name>
<dbReference type="PROSITE" id="PS00409">
    <property type="entry name" value="PROKAR_NTER_METHYL"/>
    <property type="match status" value="1"/>
</dbReference>
<dbReference type="PANTHER" id="PTHR30093">
    <property type="entry name" value="GENERAL SECRETION PATHWAY PROTEIN G"/>
    <property type="match status" value="1"/>
</dbReference>
<dbReference type="InterPro" id="IPR013545">
    <property type="entry name" value="T2SS_protein-GspG_C"/>
</dbReference>
<evidence type="ECO:0000313" key="5">
    <source>
        <dbReference type="Proteomes" id="UP000230025"/>
    </source>
</evidence>